<dbReference type="PANTHER" id="PTHR36302">
    <property type="entry name" value="BLR7088 PROTEIN"/>
    <property type="match status" value="1"/>
</dbReference>
<sequence>MSDLAPVSRTGGGFFLSRPLESAMSARLFALLLVLLPLAAHADITAGNGWVWRTRAGQSGSSAGLTLHSEQPATLLAVYAPGVGRIELHHSGVDSNGRRTMRRLPSLPLPAGKTLVLREDGIHLMLLGLAHPLSRGKLPLVLTLQDAGGGRHTLVTLLDVRVPQ</sequence>
<dbReference type="PANTHER" id="PTHR36302:SF1">
    <property type="entry name" value="COPPER CHAPERONE PCU(A)C"/>
    <property type="match status" value="1"/>
</dbReference>
<dbReference type="InterPro" id="IPR036182">
    <property type="entry name" value="PCuAC_sf"/>
</dbReference>
<evidence type="ECO:0000313" key="1">
    <source>
        <dbReference type="EMBL" id="GHD81905.1"/>
    </source>
</evidence>
<dbReference type="InterPro" id="IPR058248">
    <property type="entry name" value="Lxx211020-like"/>
</dbReference>
<accession>A0ABQ3HGB5</accession>
<dbReference type="SUPFAM" id="SSF110087">
    <property type="entry name" value="DR1885-like metal-binding protein"/>
    <property type="match status" value="1"/>
</dbReference>
<dbReference type="Proteomes" id="UP000662678">
    <property type="component" value="Unassembled WGS sequence"/>
</dbReference>
<reference evidence="2" key="1">
    <citation type="journal article" date="2019" name="Int. J. Syst. Evol. Microbiol.">
        <title>The Global Catalogue of Microorganisms (GCM) 10K type strain sequencing project: providing services to taxonomists for standard genome sequencing and annotation.</title>
        <authorList>
            <consortium name="The Broad Institute Genomics Platform"/>
            <consortium name="The Broad Institute Genome Sequencing Center for Infectious Disease"/>
            <person name="Wu L."/>
            <person name="Ma J."/>
        </authorList>
    </citation>
    <scope>NUCLEOTIDE SEQUENCE [LARGE SCALE GENOMIC DNA]</scope>
    <source>
        <strain evidence="2">KCTC 23713</strain>
    </source>
</reference>
<gene>
    <name evidence="1" type="ORF">GCM10011419_28670</name>
</gene>
<keyword evidence="2" id="KW-1185">Reference proteome</keyword>
<evidence type="ECO:0000313" key="2">
    <source>
        <dbReference type="Proteomes" id="UP000662678"/>
    </source>
</evidence>
<dbReference type="InterPro" id="IPR007410">
    <property type="entry name" value="LpqE-like"/>
</dbReference>
<dbReference type="Gene3D" id="2.60.40.1890">
    <property type="entry name" value="PCu(A)C copper chaperone"/>
    <property type="match status" value="1"/>
</dbReference>
<comment type="caution">
    <text evidence="1">The sequence shown here is derived from an EMBL/GenBank/DDBJ whole genome shotgun (WGS) entry which is preliminary data.</text>
</comment>
<proteinExistence type="predicted"/>
<dbReference type="EMBL" id="BMYP01000063">
    <property type="protein sequence ID" value="GHD81905.1"/>
    <property type="molecule type" value="Genomic_DNA"/>
</dbReference>
<protein>
    <recommendedName>
        <fullName evidence="3">Copper chaperone PCu(A)C</fullName>
    </recommendedName>
</protein>
<dbReference type="Pfam" id="PF04314">
    <property type="entry name" value="PCuAC"/>
    <property type="match status" value="1"/>
</dbReference>
<evidence type="ECO:0008006" key="3">
    <source>
        <dbReference type="Google" id="ProtNLM"/>
    </source>
</evidence>
<name>A0ABQ3HGB5_9NEIS</name>
<organism evidence="1 2">
    <name type="scientific">Vogesella fluminis</name>
    <dbReference type="NCBI Taxonomy" id="1069161"/>
    <lineage>
        <taxon>Bacteria</taxon>
        <taxon>Pseudomonadati</taxon>
        <taxon>Pseudomonadota</taxon>
        <taxon>Betaproteobacteria</taxon>
        <taxon>Neisseriales</taxon>
        <taxon>Chromobacteriaceae</taxon>
        <taxon>Vogesella</taxon>
    </lineage>
</organism>